<dbReference type="InterPro" id="IPR002509">
    <property type="entry name" value="NODB_dom"/>
</dbReference>
<dbReference type="GO" id="GO:0005975">
    <property type="term" value="P:carbohydrate metabolic process"/>
    <property type="evidence" value="ECO:0007669"/>
    <property type="project" value="InterPro"/>
</dbReference>
<comment type="caution">
    <text evidence="3">The sequence shown here is derived from an EMBL/GenBank/DDBJ whole genome shotgun (WGS) entry which is preliminary data.</text>
</comment>
<dbReference type="InterPro" id="IPR011330">
    <property type="entry name" value="Glyco_hydro/deAcase_b/a-brl"/>
</dbReference>
<feature type="transmembrane region" description="Helical" evidence="1">
    <location>
        <begin position="12"/>
        <end position="30"/>
    </location>
</feature>
<dbReference type="InterPro" id="IPR050248">
    <property type="entry name" value="Polysacc_deacetylase_ArnD"/>
</dbReference>
<dbReference type="AlphaFoldDB" id="A0A0F9L7E2"/>
<dbReference type="PANTHER" id="PTHR10587">
    <property type="entry name" value="GLYCOSYL TRANSFERASE-RELATED"/>
    <property type="match status" value="1"/>
</dbReference>
<dbReference type="GO" id="GO:0016810">
    <property type="term" value="F:hydrolase activity, acting on carbon-nitrogen (but not peptide) bonds"/>
    <property type="evidence" value="ECO:0007669"/>
    <property type="project" value="InterPro"/>
</dbReference>
<name>A0A0F9L7E2_9ZZZZ</name>
<dbReference type="CDD" id="cd10917">
    <property type="entry name" value="CE4_NodB_like_6s_7s"/>
    <property type="match status" value="1"/>
</dbReference>
<keyword evidence="1" id="KW-0812">Transmembrane</keyword>
<organism evidence="3">
    <name type="scientific">marine sediment metagenome</name>
    <dbReference type="NCBI Taxonomy" id="412755"/>
    <lineage>
        <taxon>unclassified sequences</taxon>
        <taxon>metagenomes</taxon>
        <taxon>ecological metagenomes</taxon>
    </lineage>
</organism>
<dbReference type="Pfam" id="PF01522">
    <property type="entry name" value="Polysacc_deac_1"/>
    <property type="match status" value="1"/>
</dbReference>
<evidence type="ECO:0000256" key="1">
    <source>
        <dbReference type="SAM" id="Phobius"/>
    </source>
</evidence>
<proteinExistence type="predicted"/>
<protein>
    <recommendedName>
        <fullName evidence="2">NodB homology domain-containing protein</fullName>
    </recommendedName>
</protein>
<dbReference type="EMBL" id="LAZR01006824">
    <property type="protein sequence ID" value="KKM89383.1"/>
    <property type="molecule type" value="Genomic_DNA"/>
</dbReference>
<dbReference type="PROSITE" id="PS51677">
    <property type="entry name" value="NODB"/>
    <property type="match status" value="1"/>
</dbReference>
<keyword evidence="1" id="KW-1133">Transmembrane helix</keyword>
<feature type="transmembrane region" description="Helical" evidence="1">
    <location>
        <begin position="42"/>
        <end position="63"/>
    </location>
</feature>
<dbReference type="Gene3D" id="3.20.20.370">
    <property type="entry name" value="Glycoside hydrolase/deacetylase"/>
    <property type="match status" value="1"/>
</dbReference>
<evidence type="ECO:0000313" key="3">
    <source>
        <dbReference type="EMBL" id="KKM89383.1"/>
    </source>
</evidence>
<dbReference type="SUPFAM" id="SSF88713">
    <property type="entry name" value="Glycoside hydrolase/deacetylase"/>
    <property type="match status" value="1"/>
</dbReference>
<keyword evidence="1" id="KW-0472">Membrane</keyword>
<sequence>MKHRTKHILPKNLFFLALAIGFLLALRWFITDGRIPGFELGLRWIFFLVAMSIGGLGAFVTYFEYHGIGSQEGIVRRGNRTSHVAITFDDGPHPKHTPKILDILKEKKVKATFFAVGKKVEKYPEIAQRIVNEGHDIGNHTYSHKEMAPSTRKTIMKELSKTKEAIYKTTGVISSLFRPPRGIYSQASRGLIVDELGYKMILWSVSSVDWRRTSPNWILNRIRRYARFGSIILFHDGGSSVKREGESRINTVNALPMVIDYLHSQDLRIVPVSQMLDGMSADEDEFSFFDEPEPQPVSQKN</sequence>
<evidence type="ECO:0000259" key="2">
    <source>
        <dbReference type="PROSITE" id="PS51677"/>
    </source>
</evidence>
<feature type="domain" description="NodB homology" evidence="2">
    <location>
        <begin position="82"/>
        <end position="270"/>
    </location>
</feature>
<reference evidence="3" key="1">
    <citation type="journal article" date="2015" name="Nature">
        <title>Complex archaea that bridge the gap between prokaryotes and eukaryotes.</title>
        <authorList>
            <person name="Spang A."/>
            <person name="Saw J.H."/>
            <person name="Jorgensen S.L."/>
            <person name="Zaremba-Niedzwiedzka K."/>
            <person name="Martijn J."/>
            <person name="Lind A.E."/>
            <person name="van Eijk R."/>
            <person name="Schleper C."/>
            <person name="Guy L."/>
            <person name="Ettema T.J."/>
        </authorList>
    </citation>
    <scope>NUCLEOTIDE SEQUENCE</scope>
</reference>
<gene>
    <name evidence="3" type="ORF">LCGC14_1249220</name>
</gene>
<accession>A0A0F9L7E2</accession>